<comment type="caution">
    <text evidence="4">The sequence shown here is derived from an EMBL/GenBank/DDBJ whole genome shotgun (WGS) entry which is preliminary data.</text>
</comment>
<organism evidence="4 5">
    <name type="scientific">Sphingomonas oligophenolica</name>
    <dbReference type="NCBI Taxonomy" id="301154"/>
    <lineage>
        <taxon>Bacteria</taxon>
        <taxon>Pseudomonadati</taxon>
        <taxon>Pseudomonadota</taxon>
        <taxon>Alphaproteobacteria</taxon>
        <taxon>Sphingomonadales</taxon>
        <taxon>Sphingomonadaceae</taxon>
        <taxon>Sphingomonas</taxon>
    </lineage>
</organism>
<proteinExistence type="predicted"/>
<feature type="signal peptide" evidence="3">
    <location>
        <begin position="1"/>
        <end position="28"/>
    </location>
</feature>
<keyword evidence="2" id="KW-0472">Membrane</keyword>
<dbReference type="EMBL" id="JBDIME010000029">
    <property type="protein sequence ID" value="MEN2792523.1"/>
    <property type="molecule type" value="Genomic_DNA"/>
</dbReference>
<keyword evidence="5" id="KW-1185">Reference proteome</keyword>
<keyword evidence="3" id="KW-0732">Signal</keyword>
<dbReference type="Proteomes" id="UP001419910">
    <property type="component" value="Unassembled WGS sequence"/>
</dbReference>
<keyword evidence="2" id="KW-1133">Transmembrane helix</keyword>
<sequence length="424" mass="43285">MKSNRTPNRRAFAALIPATLLLAAPGLAQEVPTAAPPPATQTVAPPPVVPTLPPETITAAPSAAAPSVTPVDESPAARAPARTVRTAHAAARPVRATRTPVPAEVAPAPAAVTPAPAEVTPAPVTPAPVEAAAPAPAPAATTEATTTTESAPLWPWLVGLLVVLGAIGLFMMRRRRPLVDEEYHDQRVYEEPVVADAYVAPPAPLAAEGPAFAPAAAPQFLRTAPLAAASDAPAPLANEDAALATPEAEEVAGLTAGDAPVADRPWLEFALRPVRAGVSADEALVEFELTVGNAGSVKAKDVRISTFMFAAEPGTSAEMDQMLIDRGADGVPPITIEPGEGTRIDATLALPKADLIESTNGAILPVVVADARYTLADGSEGRTSASFTIGVSEEGTPAMSPISLGARGMHDEVEARLYGVPEHA</sequence>
<evidence type="ECO:0000256" key="3">
    <source>
        <dbReference type="SAM" id="SignalP"/>
    </source>
</evidence>
<feature type="chain" id="PRO_5047221694" description="LPXTG cell wall anchor domain-containing protein" evidence="3">
    <location>
        <begin position="29"/>
        <end position="424"/>
    </location>
</feature>
<reference evidence="4 5" key="1">
    <citation type="submission" date="2024-05" db="EMBL/GenBank/DDBJ databases">
        <authorList>
            <person name="Liu Q."/>
            <person name="Xin Y.-H."/>
        </authorList>
    </citation>
    <scope>NUCLEOTIDE SEQUENCE [LARGE SCALE GENOMIC DNA]</scope>
    <source>
        <strain evidence="4 5">CGMCC 1.10181</strain>
    </source>
</reference>
<gene>
    <name evidence="4" type="ORF">ABC974_23045</name>
</gene>
<feature type="region of interest" description="Disordered" evidence="1">
    <location>
        <begin position="32"/>
        <end position="106"/>
    </location>
</feature>
<feature type="compositionally biased region" description="Low complexity" evidence="1">
    <location>
        <begin position="58"/>
        <end position="106"/>
    </location>
</feature>
<evidence type="ECO:0000256" key="1">
    <source>
        <dbReference type="SAM" id="MobiDB-lite"/>
    </source>
</evidence>
<evidence type="ECO:0000313" key="5">
    <source>
        <dbReference type="Proteomes" id="UP001419910"/>
    </source>
</evidence>
<evidence type="ECO:0000256" key="2">
    <source>
        <dbReference type="SAM" id="Phobius"/>
    </source>
</evidence>
<protein>
    <recommendedName>
        <fullName evidence="6">LPXTG cell wall anchor domain-containing protein</fullName>
    </recommendedName>
</protein>
<evidence type="ECO:0008006" key="6">
    <source>
        <dbReference type="Google" id="ProtNLM"/>
    </source>
</evidence>
<feature type="transmembrane region" description="Helical" evidence="2">
    <location>
        <begin position="153"/>
        <end position="172"/>
    </location>
</feature>
<accession>A0ABU9Y9P0</accession>
<feature type="compositionally biased region" description="Pro residues" evidence="1">
    <location>
        <begin position="34"/>
        <end position="53"/>
    </location>
</feature>
<name>A0ABU9Y9P0_9SPHN</name>
<evidence type="ECO:0000313" key="4">
    <source>
        <dbReference type="EMBL" id="MEN2792523.1"/>
    </source>
</evidence>
<keyword evidence="2" id="KW-0812">Transmembrane</keyword>
<dbReference type="RefSeq" id="WP_343889712.1">
    <property type="nucleotide sequence ID" value="NZ_BAAAEH010000023.1"/>
</dbReference>